<protein>
    <recommendedName>
        <fullName evidence="7">C2 domain-containing protein</fullName>
    </recommendedName>
</protein>
<evidence type="ECO:0000256" key="2">
    <source>
        <dbReference type="ARBA" id="ARBA00022692"/>
    </source>
</evidence>
<keyword evidence="2 6" id="KW-0812">Transmembrane</keyword>
<dbReference type="EMBL" id="AAQR03151975">
    <property type="status" value="NOT_ANNOTATED_CDS"/>
    <property type="molecule type" value="Genomic_DNA"/>
</dbReference>
<dbReference type="InterPro" id="IPR037721">
    <property type="entry name" value="Ferlin"/>
</dbReference>
<name>H0XSZ2_OTOGA</name>
<dbReference type="CDD" id="cd08374">
    <property type="entry name" value="C2F_Ferlin"/>
    <property type="match status" value="1"/>
</dbReference>
<dbReference type="SMART" id="SM00239">
    <property type="entry name" value="C2"/>
    <property type="match status" value="2"/>
</dbReference>
<dbReference type="AlphaFoldDB" id="H0XSZ2"/>
<reference evidence="8" key="2">
    <citation type="submission" date="2025-08" db="UniProtKB">
        <authorList>
            <consortium name="Ensembl"/>
        </authorList>
    </citation>
    <scope>IDENTIFICATION</scope>
</reference>
<evidence type="ECO:0000256" key="3">
    <source>
        <dbReference type="ARBA" id="ARBA00022737"/>
    </source>
</evidence>
<dbReference type="OMA" id="SKLFWAI"/>
<feature type="domain" description="C2" evidence="7">
    <location>
        <begin position="455"/>
        <end position="605"/>
    </location>
</feature>
<reference evidence="9" key="1">
    <citation type="submission" date="2011-03" db="EMBL/GenBank/DDBJ databases">
        <title>Version 3 of the genome sequence of Otolemur garnettii (Bushbaby).</title>
        <authorList>
            <consortium name="The Broad Institute Genome Sequencing Platform"/>
            <person name="Di Palma F."/>
            <person name="Johnson J."/>
            <person name="Lander E.S."/>
            <person name="Lindblad-Toh K."/>
            <person name="Jaffe D.B."/>
            <person name="Gnerre S."/>
            <person name="MacCallum I."/>
            <person name="Przybylski D."/>
            <person name="Ribeiro F.J."/>
            <person name="Burton J.N."/>
            <person name="Walker B.J."/>
            <person name="Sharpe T."/>
            <person name="Hall G."/>
        </authorList>
    </citation>
    <scope>NUCLEOTIDE SEQUENCE [LARGE SCALE GENOMIC DNA]</scope>
</reference>
<feature type="domain" description="C2" evidence="7">
    <location>
        <begin position="1"/>
        <end position="95"/>
    </location>
</feature>
<evidence type="ECO:0000256" key="1">
    <source>
        <dbReference type="ARBA" id="ARBA00004167"/>
    </source>
</evidence>
<evidence type="ECO:0000256" key="4">
    <source>
        <dbReference type="ARBA" id="ARBA00022989"/>
    </source>
</evidence>
<evidence type="ECO:0000313" key="8">
    <source>
        <dbReference type="Ensembl" id="ENSOGAP00000019234.1"/>
    </source>
</evidence>
<dbReference type="STRING" id="30611.ENSOGAP00000019234"/>
<accession>H0XSZ2</accession>
<keyword evidence="9" id="KW-1185">Reference proteome</keyword>
<dbReference type="GO" id="GO:0007009">
    <property type="term" value="P:plasma membrane organization"/>
    <property type="evidence" value="ECO:0007669"/>
    <property type="project" value="TreeGrafter"/>
</dbReference>
<evidence type="ECO:0000259" key="7">
    <source>
        <dbReference type="PROSITE" id="PS50004"/>
    </source>
</evidence>
<reference evidence="8" key="3">
    <citation type="submission" date="2025-09" db="UniProtKB">
        <authorList>
            <consortium name="Ensembl"/>
        </authorList>
    </citation>
    <scope>IDENTIFICATION</scope>
</reference>
<dbReference type="SUPFAM" id="SSF49562">
    <property type="entry name" value="C2 domain (Calcium/lipid-binding domain, CaLB)"/>
    <property type="match status" value="3"/>
</dbReference>
<dbReference type="InterPro" id="IPR035892">
    <property type="entry name" value="C2_domain_sf"/>
</dbReference>
<dbReference type="Proteomes" id="UP000005225">
    <property type="component" value="Unassembled WGS sequence"/>
</dbReference>
<evidence type="ECO:0000313" key="9">
    <source>
        <dbReference type="Proteomes" id="UP000005225"/>
    </source>
</evidence>
<dbReference type="Ensembl" id="ENSOGAT00000027724.1">
    <property type="protein sequence ID" value="ENSOGAP00000019234.1"/>
    <property type="gene ID" value="ENSOGAG00000030568.1"/>
</dbReference>
<feature type="domain" description="C2" evidence="7">
    <location>
        <begin position="217"/>
        <end position="337"/>
    </location>
</feature>
<dbReference type="InParanoid" id="H0XSZ2"/>
<organism evidence="8 9">
    <name type="scientific">Otolemur garnettii</name>
    <name type="common">Small-eared galago</name>
    <name type="synonym">Garnett's greater bushbaby</name>
    <dbReference type="NCBI Taxonomy" id="30611"/>
    <lineage>
        <taxon>Eukaryota</taxon>
        <taxon>Metazoa</taxon>
        <taxon>Chordata</taxon>
        <taxon>Craniata</taxon>
        <taxon>Vertebrata</taxon>
        <taxon>Euteleostomi</taxon>
        <taxon>Mammalia</taxon>
        <taxon>Eutheria</taxon>
        <taxon>Euarchontoglires</taxon>
        <taxon>Primates</taxon>
        <taxon>Strepsirrhini</taxon>
        <taxon>Lorisiformes</taxon>
        <taxon>Galagidae</taxon>
        <taxon>Otolemur</taxon>
    </lineage>
</organism>
<dbReference type="GO" id="GO:0016020">
    <property type="term" value="C:membrane"/>
    <property type="evidence" value="ECO:0007669"/>
    <property type="project" value="UniProtKB-SubCell"/>
</dbReference>
<feature type="transmembrane region" description="Helical" evidence="6">
    <location>
        <begin position="710"/>
        <end position="732"/>
    </location>
</feature>
<dbReference type="Pfam" id="PF00168">
    <property type="entry name" value="C2"/>
    <property type="match status" value="2"/>
</dbReference>
<proteinExistence type="predicted"/>
<keyword evidence="4 6" id="KW-1133">Transmembrane helix</keyword>
<dbReference type="InterPro" id="IPR055072">
    <property type="entry name" value="Ferlin_DSRM"/>
</dbReference>
<dbReference type="PANTHER" id="PTHR12546">
    <property type="entry name" value="FER-1-LIKE"/>
    <property type="match status" value="1"/>
</dbReference>
<dbReference type="InterPro" id="IPR037724">
    <property type="entry name" value="C2E_Ferlin"/>
</dbReference>
<dbReference type="CDD" id="cd04037">
    <property type="entry name" value="C2E_Ferlin"/>
    <property type="match status" value="1"/>
</dbReference>
<keyword evidence="5 6" id="KW-0472">Membrane</keyword>
<dbReference type="PANTHER" id="PTHR12546:SF34">
    <property type="entry name" value="FER-1-LIKE PROTEIN 5"/>
    <property type="match status" value="1"/>
</dbReference>
<dbReference type="Pfam" id="PF22901">
    <property type="entry name" value="dsrm_Ferlin"/>
    <property type="match status" value="1"/>
</dbReference>
<dbReference type="eggNOG" id="KOG1326">
    <property type="taxonomic scope" value="Eukaryota"/>
</dbReference>
<dbReference type="Gene3D" id="2.60.40.150">
    <property type="entry name" value="C2 domain"/>
    <property type="match status" value="2"/>
</dbReference>
<dbReference type="InterPro" id="IPR000008">
    <property type="entry name" value="C2_dom"/>
</dbReference>
<comment type="subcellular location">
    <subcellularLocation>
        <location evidence="1">Membrane</location>
        <topology evidence="1">Single-pass membrane protein</topology>
    </subcellularLocation>
</comment>
<dbReference type="EMBL" id="AAQR03151976">
    <property type="status" value="NOT_ANNOTATED_CDS"/>
    <property type="molecule type" value="Genomic_DNA"/>
</dbReference>
<dbReference type="InterPro" id="IPR037725">
    <property type="entry name" value="C2F_Ferlin"/>
</dbReference>
<dbReference type="PROSITE" id="PS50004">
    <property type="entry name" value="C2"/>
    <property type="match status" value="3"/>
</dbReference>
<evidence type="ECO:0000256" key="6">
    <source>
        <dbReference type="SAM" id="Phobius"/>
    </source>
</evidence>
<dbReference type="Pfam" id="PF16165">
    <property type="entry name" value="Ferlin_C"/>
    <property type="match status" value="1"/>
</dbReference>
<dbReference type="InterPro" id="IPR032362">
    <property type="entry name" value="Ferlin_C"/>
</dbReference>
<keyword evidence="3" id="KW-0677">Repeat</keyword>
<dbReference type="GO" id="GO:0061025">
    <property type="term" value="P:membrane fusion"/>
    <property type="evidence" value="ECO:0007669"/>
    <property type="project" value="TreeGrafter"/>
</dbReference>
<dbReference type="GeneTree" id="ENSGT00940000161318"/>
<sequence length="786" mass="91002">NMKASSPQLLVEFGDESLRTEPISDFQTNPNFPESIYLLIVLSWGLQYMPTQEAYALPLVVKVVDIWLFGQRTVVGQANIDFLQPYFCDPWAQDYVPPQLPKLSVMKQEGFLGQLYKKFFFKSSTTKDAYEHEVDWWSKLFWAIGDEHKSPKYKYKDYHTLKVYDCELEAVPAFQGLQDFCETFKLYQEQPKLDSPVIGEFKGLFRIYPFPENPEAPKPPHQFVVWPEKENFPQLCLVRVYMVRAINLQPQDYNGLCDSYVILKLGKTELGNRDKYQPNTLDPIFGQMFEFTCNIPLEKDLEIQLFDFDLFSPDDKIGTTVIDLENRLLSGFGARCGLSKSYCQSGPFKWRDQLPPSYLLELHAKRKGLPPPLFNPEDDSIIYNEKIFKLMHFEPDPPTVPGLGPKKERLALYLLHTQGLVPEHVETRTLYSDSQPGIDQGKVQMWVDIFPKKVGPPGPRVDISPRKPKRYELRCIIWQTSHVDLVDSSLSGQKSSDIYVKGWLYGLEEDMQKTDIHYHSLAGEGNFNWRFIFTMDYLAAERVCIHSQKEYIWSLDPTSTKFPPRLIIQVWDNDIFSPDDFLDSGVLELDLSDMPFPARHAYQCSITVMNPDPKWPSFLQHKSFSLFKKKTVTGWWPCQVLDEGKWRLSGKVKMTLEILSEKEALIKPAGRGQSEPNQYPTLHPPLRAENTLLWLRLPVLNFCHALCKRYRYKIIAFVVILLIALLLFNFIYSAPHYLAMKWIKPDLRLYPPVKIVNIITPLNSSNANSSFLQTSNRNLTDHGLKL</sequence>
<evidence type="ECO:0000256" key="5">
    <source>
        <dbReference type="ARBA" id="ARBA00023136"/>
    </source>
</evidence>
<dbReference type="HOGENOM" id="CLU_001183_1_1_1"/>